<organism evidence="1 2">
    <name type="scientific">Vreelandella hamiltonii</name>
    <dbReference type="NCBI Taxonomy" id="502829"/>
    <lineage>
        <taxon>Bacteria</taxon>
        <taxon>Pseudomonadati</taxon>
        <taxon>Pseudomonadota</taxon>
        <taxon>Gammaproteobacteria</taxon>
        <taxon>Oceanospirillales</taxon>
        <taxon>Halomonadaceae</taxon>
        <taxon>Vreelandella</taxon>
    </lineage>
</organism>
<dbReference type="CDD" id="cd01427">
    <property type="entry name" value="HAD_like"/>
    <property type="match status" value="1"/>
</dbReference>
<dbReference type="Proteomes" id="UP000623776">
    <property type="component" value="Unassembled WGS sequence"/>
</dbReference>
<evidence type="ECO:0000313" key="2">
    <source>
        <dbReference type="Proteomes" id="UP000623776"/>
    </source>
</evidence>
<evidence type="ECO:0000313" key="1">
    <source>
        <dbReference type="EMBL" id="GGW38748.1"/>
    </source>
</evidence>
<sequence length="52" mass="5718">MIGDSYNDYRAARSNGTRFIGVAAEPHPSPFPADTVVINDLRQLEEALLSLE</sequence>
<evidence type="ECO:0008006" key="3">
    <source>
        <dbReference type="Google" id="ProtNLM"/>
    </source>
</evidence>
<dbReference type="RefSeq" id="WP_229800872.1">
    <property type="nucleotide sequence ID" value="NZ_BMXN01000028.1"/>
</dbReference>
<protein>
    <recommendedName>
        <fullName evidence="3">HAD family hydrolase</fullName>
    </recommendedName>
</protein>
<dbReference type="EMBL" id="BMXN01000028">
    <property type="protein sequence ID" value="GGW38748.1"/>
    <property type="molecule type" value="Genomic_DNA"/>
</dbReference>
<name>A0A8H9I6D8_9GAMM</name>
<comment type="caution">
    <text evidence="1">The sequence shown here is derived from an EMBL/GenBank/DDBJ whole genome shotgun (WGS) entry which is preliminary data.</text>
</comment>
<dbReference type="AlphaFoldDB" id="A0A8H9I6D8"/>
<dbReference type="Gene3D" id="3.40.50.1000">
    <property type="entry name" value="HAD superfamily/HAD-like"/>
    <property type="match status" value="1"/>
</dbReference>
<dbReference type="SUPFAM" id="SSF56784">
    <property type="entry name" value="HAD-like"/>
    <property type="match status" value="1"/>
</dbReference>
<gene>
    <name evidence="1" type="ORF">GCM10007157_32210</name>
</gene>
<reference evidence="2" key="1">
    <citation type="journal article" date="2019" name="Int. J. Syst. Evol. Microbiol.">
        <title>The Global Catalogue of Microorganisms (GCM) 10K type strain sequencing project: providing services to taxonomists for standard genome sequencing and annotation.</title>
        <authorList>
            <consortium name="The Broad Institute Genomics Platform"/>
            <consortium name="The Broad Institute Genome Sequencing Center for Infectious Disease"/>
            <person name="Wu L."/>
            <person name="Ma J."/>
        </authorList>
    </citation>
    <scope>NUCLEOTIDE SEQUENCE [LARGE SCALE GENOMIC DNA]</scope>
    <source>
        <strain evidence="2">KCTC 22154</strain>
    </source>
</reference>
<proteinExistence type="predicted"/>
<dbReference type="InterPro" id="IPR023214">
    <property type="entry name" value="HAD_sf"/>
</dbReference>
<accession>A0A8H9I6D8</accession>
<keyword evidence="2" id="KW-1185">Reference proteome</keyword>
<dbReference type="InterPro" id="IPR036412">
    <property type="entry name" value="HAD-like_sf"/>
</dbReference>